<evidence type="ECO:0000256" key="6">
    <source>
        <dbReference type="ARBA" id="ARBA00022723"/>
    </source>
</evidence>
<evidence type="ECO:0000256" key="1">
    <source>
        <dbReference type="ARBA" id="ARBA00001971"/>
    </source>
</evidence>
<evidence type="ECO:0000256" key="7">
    <source>
        <dbReference type="ARBA" id="ARBA00022824"/>
    </source>
</evidence>
<dbReference type="InterPro" id="IPR001128">
    <property type="entry name" value="Cyt_P450"/>
</dbReference>
<dbReference type="Gene3D" id="1.10.630.10">
    <property type="entry name" value="Cytochrome P450"/>
    <property type="match status" value="1"/>
</dbReference>
<evidence type="ECO:0000256" key="9">
    <source>
        <dbReference type="ARBA" id="ARBA00023002"/>
    </source>
</evidence>
<accession>A0A9P0H556</accession>
<evidence type="ECO:0000256" key="13">
    <source>
        <dbReference type="PIRSR" id="PIRSR602402-1"/>
    </source>
</evidence>
<keyword evidence="9 14" id="KW-0560">Oxidoreductase</keyword>
<dbReference type="EMBL" id="OV725079">
    <property type="protein sequence ID" value="CAH1395597.1"/>
    <property type="molecule type" value="Genomic_DNA"/>
</dbReference>
<evidence type="ECO:0000256" key="11">
    <source>
        <dbReference type="ARBA" id="ARBA00023033"/>
    </source>
</evidence>
<keyword evidence="8" id="KW-0492">Microsome</keyword>
<reference evidence="16" key="1">
    <citation type="submission" date="2022-01" db="EMBL/GenBank/DDBJ databases">
        <authorList>
            <person name="King R."/>
        </authorList>
    </citation>
    <scope>NUCLEOTIDE SEQUENCE</scope>
</reference>
<evidence type="ECO:0000256" key="12">
    <source>
        <dbReference type="ARBA" id="ARBA00023136"/>
    </source>
</evidence>
<feature type="binding site" description="axial binding residue" evidence="13">
    <location>
        <position position="456"/>
    </location>
    <ligand>
        <name>heme</name>
        <dbReference type="ChEBI" id="CHEBI:30413"/>
    </ligand>
    <ligandPart>
        <name>Fe</name>
        <dbReference type="ChEBI" id="CHEBI:18248"/>
    </ligandPart>
</feature>
<keyword evidence="6 13" id="KW-0479">Metal-binding</keyword>
<dbReference type="PANTHER" id="PTHR24292">
    <property type="entry name" value="CYTOCHROME P450"/>
    <property type="match status" value="1"/>
</dbReference>
<evidence type="ECO:0000256" key="14">
    <source>
        <dbReference type="RuleBase" id="RU000461"/>
    </source>
</evidence>
<keyword evidence="15" id="KW-0812">Transmembrane</keyword>
<keyword evidence="11 14" id="KW-0503">Monooxygenase</keyword>
<dbReference type="FunFam" id="1.10.630.10:FF:000042">
    <property type="entry name" value="Cytochrome P450"/>
    <property type="match status" value="1"/>
</dbReference>
<proteinExistence type="inferred from homology"/>
<evidence type="ECO:0000256" key="15">
    <source>
        <dbReference type="SAM" id="Phobius"/>
    </source>
</evidence>
<evidence type="ECO:0000256" key="4">
    <source>
        <dbReference type="ARBA" id="ARBA00010617"/>
    </source>
</evidence>
<feature type="transmembrane region" description="Helical" evidence="15">
    <location>
        <begin position="6"/>
        <end position="22"/>
    </location>
</feature>
<dbReference type="GO" id="GO:0004497">
    <property type="term" value="F:monooxygenase activity"/>
    <property type="evidence" value="ECO:0007669"/>
    <property type="project" value="UniProtKB-KW"/>
</dbReference>
<dbReference type="PRINTS" id="PR00464">
    <property type="entry name" value="EP450II"/>
</dbReference>
<evidence type="ECO:0008006" key="18">
    <source>
        <dbReference type="Google" id="ProtNLM"/>
    </source>
</evidence>
<evidence type="ECO:0000256" key="5">
    <source>
        <dbReference type="ARBA" id="ARBA00022617"/>
    </source>
</evidence>
<evidence type="ECO:0000256" key="8">
    <source>
        <dbReference type="ARBA" id="ARBA00022848"/>
    </source>
</evidence>
<keyword evidence="10 13" id="KW-0408">Iron</keyword>
<dbReference type="InterPro" id="IPR050476">
    <property type="entry name" value="Insect_CytP450_Detox"/>
</dbReference>
<comment type="similarity">
    <text evidence="4 14">Belongs to the cytochrome P450 family.</text>
</comment>
<keyword evidence="5 13" id="KW-0349">Heme</keyword>
<keyword evidence="17" id="KW-1185">Reference proteome</keyword>
<protein>
    <recommendedName>
        <fullName evidence="18">Cytochrome P450</fullName>
    </recommendedName>
</protein>
<keyword evidence="12 15" id="KW-0472">Membrane</keyword>
<evidence type="ECO:0000313" key="16">
    <source>
        <dbReference type="EMBL" id="CAH1395597.1"/>
    </source>
</evidence>
<dbReference type="InterPro" id="IPR036396">
    <property type="entry name" value="Cyt_P450_sf"/>
</dbReference>
<dbReference type="Pfam" id="PF00067">
    <property type="entry name" value="p450"/>
    <property type="match status" value="1"/>
</dbReference>
<dbReference type="GO" id="GO:0016705">
    <property type="term" value="F:oxidoreductase activity, acting on paired donors, with incorporation or reduction of molecular oxygen"/>
    <property type="evidence" value="ECO:0007669"/>
    <property type="project" value="InterPro"/>
</dbReference>
<keyword evidence="7" id="KW-0256">Endoplasmic reticulum</keyword>
<keyword evidence="15" id="KW-1133">Transmembrane helix</keyword>
<dbReference type="PROSITE" id="PS00086">
    <property type="entry name" value="CYTOCHROME_P450"/>
    <property type="match status" value="1"/>
</dbReference>
<dbReference type="Proteomes" id="UP001152798">
    <property type="component" value="Chromosome 3"/>
</dbReference>
<dbReference type="SUPFAM" id="SSF48264">
    <property type="entry name" value="Cytochrome P450"/>
    <property type="match status" value="1"/>
</dbReference>
<gene>
    <name evidence="16" type="ORF">NEZAVI_LOCUS5845</name>
</gene>
<comment type="cofactor">
    <cofactor evidence="1 13">
        <name>heme</name>
        <dbReference type="ChEBI" id="CHEBI:30413"/>
    </cofactor>
</comment>
<dbReference type="OrthoDB" id="8111386at2759"/>
<sequence length="512" mass="59243">MLTLCLIILVLTLVGFIVNWIRKVHLFWEKKGIKHLKPSFLFGNSLPVLLNKKSISEQFIDLCKTYPNEPLLGHYDFLKPSLIVQDADYAEKILIKDFLHFTDHGMEVNEDKNPIDAQLFTMCGKKWRAFRYKLSPIFTSGKLKNMFDTMAVFGDRLVNLLSTKKEYKKVNLREAMSSLSMDIIASTVFGIETNVLENPDSEFRKMGKKVFDFGIVGFIKIWIIMSFPGLGKKLGVSINNKDVVQYFTDIIKKTFSHRRKNNIHRNDFVQMMIQLQDKGHIEVRNWDANDDYLKTDEDSNMNVDSYEITENVVIAQAFTFLTTGLDTIGIGQTYLLYELALQADIQDRVREEIFEQCKIHGGLNYDSLKAMTYLEKCLKESLRLHSTPQLFRICNKNYTFPNGYTIKKGETIQIAVSAIHRNPDYHPDPEVFKPERFDNLMRPGVWLSFGEGPRVCIAMRFALLQVKFGVARMLMKYRLSINPETKLPVEVLPQSVVLEPKYPIYFDLEEVS</sequence>
<organism evidence="16 17">
    <name type="scientific">Nezara viridula</name>
    <name type="common">Southern green stink bug</name>
    <name type="synonym">Cimex viridulus</name>
    <dbReference type="NCBI Taxonomy" id="85310"/>
    <lineage>
        <taxon>Eukaryota</taxon>
        <taxon>Metazoa</taxon>
        <taxon>Ecdysozoa</taxon>
        <taxon>Arthropoda</taxon>
        <taxon>Hexapoda</taxon>
        <taxon>Insecta</taxon>
        <taxon>Pterygota</taxon>
        <taxon>Neoptera</taxon>
        <taxon>Paraneoptera</taxon>
        <taxon>Hemiptera</taxon>
        <taxon>Heteroptera</taxon>
        <taxon>Panheteroptera</taxon>
        <taxon>Pentatomomorpha</taxon>
        <taxon>Pentatomoidea</taxon>
        <taxon>Pentatomidae</taxon>
        <taxon>Pentatominae</taxon>
        <taxon>Nezara</taxon>
    </lineage>
</organism>
<dbReference type="GO" id="GO:0005506">
    <property type="term" value="F:iron ion binding"/>
    <property type="evidence" value="ECO:0007669"/>
    <property type="project" value="InterPro"/>
</dbReference>
<dbReference type="CDD" id="cd11056">
    <property type="entry name" value="CYP6-like"/>
    <property type="match status" value="1"/>
</dbReference>
<evidence type="ECO:0000256" key="2">
    <source>
        <dbReference type="ARBA" id="ARBA00004174"/>
    </source>
</evidence>
<dbReference type="InterPro" id="IPR017972">
    <property type="entry name" value="Cyt_P450_CS"/>
</dbReference>
<dbReference type="InterPro" id="IPR002402">
    <property type="entry name" value="Cyt_P450_E_grp-II"/>
</dbReference>
<comment type="subcellular location">
    <subcellularLocation>
        <location evidence="3">Endoplasmic reticulum membrane</location>
        <topology evidence="3">Peripheral membrane protein</topology>
    </subcellularLocation>
    <subcellularLocation>
        <location evidence="2">Microsome membrane</location>
        <topology evidence="2">Peripheral membrane protein</topology>
    </subcellularLocation>
</comment>
<dbReference type="AlphaFoldDB" id="A0A9P0H556"/>
<evidence type="ECO:0000256" key="3">
    <source>
        <dbReference type="ARBA" id="ARBA00004406"/>
    </source>
</evidence>
<dbReference type="PANTHER" id="PTHR24292:SF93">
    <property type="entry name" value="CYTOCHROME P450 310A1-RELATED"/>
    <property type="match status" value="1"/>
</dbReference>
<evidence type="ECO:0000256" key="10">
    <source>
        <dbReference type="ARBA" id="ARBA00023004"/>
    </source>
</evidence>
<dbReference type="PRINTS" id="PR00385">
    <property type="entry name" value="P450"/>
</dbReference>
<dbReference type="GO" id="GO:0005789">
    <property type="term" value="C:endoplasmic reticulum membrane"/>
    <property type="evidence" value="ECO:0007669"/>
    <property type="project" value="UniProtKB-SubCell"/>
</dbReference>
<name>A0A9P0H556_NEZVI</name>
<dbReference type="GO" id="GO:0020037">
    <property type="term" value="F:heme binding"/>
    <property type="evidence" value="ECO:0007669"/>
    <property type="project" value="InterPro"/>
</dbReference>
<evidence type="ECO:0000313" key="17">
    <source>
        <dbReference type="Proteomes" id="UP001152798"/>
    </source>
</evidence>